<dbReference type="RefSeq" id="WP_358138845.1">
    <property type="nucleotide sequence ID" value="NZ_JBFALK010000021.1"/>
</dbReference>
<dbReference type="Proteomes" id="UP001551675">
    <property type="component" value="Unassembled WGS sequence"/>
</dbReference>
<gene>
    <name evidence="1" type="ORF">AB0I59_32190</name>
</gene>
<proteinExistence type="predicted"/>
<keyword evidence="2" id="KW-1185">Reference proteome</keyword>
<evidence type="ECO:0000313" key="2">
    <source>
        <dbReference type="Proteomes" id="UP001551675"/>
    </source>
</evidence>
<sequence>MKHLYLKSLSGKNHGRIALNDDGTVTTDTAAAEDVFSSFVITVGDTRAEAFAKFLG</sequence>
<comment type="caution">
    <text evidence="1">The sequence shown here is derived from an EMBL/GenBank/DDBJ whole genome shotgun (WGS) entry which is preliminary data.</text>
</comment>
<dbReference type="EMBL" id="JBFALK010000021">
    <property type="protein sequence ID" value="MEV0973286.1"/>
    <property type="molecule type" value="Genomic_DNA"/>
</dbReference>
<reference evidence="1 2" key="1">
    <citation type="submission" date="2024-06" db="EMBL/GenBank/DDBJ databases">
        <title>The Natural Products Discovery Center: Release of the First 8490 Sequenced Strains for Exploring Actinobacteria Biosynthetic Diversity.</title>
        <authorList>
            <person name="Kalkreuter E."/>
            <person name="Kautsar S.A."/>
            <person name="Yang D."/>
            <person name="Bader C.D."/>
            <person name="Teijaro C.N."/>
            <person name="Fluegel L."/>
            <person name="Davis C.M."/>
            <person name="Simpson J.R."/>
            <person name="Lauterbach L."/>
            <person name="Steele A.D."/>
            <person name="Gui C."/>
            <person name="Meng S."/>
            <person name="Li G."/>
            <person name="Viehrig K."/>
            <person name="Ye F."/>
            <person name="Su P."/>
            <person name="Kiefer A.F."/>
            <person name="Nichols A."/>
            <person name="Cepeda A.J."/>
            <person name="Yan W."/>
            <person name="Fan B."/>
            <person name="Jiang Y."/>
            <person name="Adhikari A."/>
            <person name="Zheng C.-J."/>
            <person name="Schuster L."/>
            <person name="Cowan T.M."/>
            <person name="Smanski M.J."/>
            <person name="Chevrette M.G."/>
            <person name="De Carvalho L.P.S."/>
            <person name="Shen B."/>
        </authorList>
    </citation>
    <scope>NUCLEOTIDE SEQUENCE [LARGE SCALE GENOMIC DNA]</scope>
    <source>
        <strain evidence="1 2">NPDC050100</strain>
    </source>
</reference>
<protein>
    <recommendedName>
        <fullName evidence="3">DUF397 domain-containing protein</fullName>
    </recommendedName>
</protein>
<accession>A0ABV3GNW1</accession>
<evidence type="ECO:0000313" key="1">
    <source>
        <dbReference type="EMBL" id="MEV0973286.1"/>
    </source>
</evidence>
<organism evidence="1 2">
    <name type="scientific">Microtetraspora glauca</name>
    <dbReference type="NCBI Taxonomy" id="1996"/>
    <lineage>
        <taxon>Bacteria</taxon>
        <taxon>Bacillati</taxon>
        <taxon>Actinomycetota</taxon>
        <taxon>Actinomycetes</taxon>
        <taxon>Streptosporangiales</taxon>
        <taxon>Streptosporangiaceae</taxon>
        <taxon>Microtetraspora</taxon>
    </lineage>
</organism>
<evidence type="ECO:0008006" key="3">
    <source>
        <dbReference type="Google" id="ProtNLM"/>
    </source>
</evidence>
<name>A0ABV3GNW1_MICGL</name>